<name>B4IY82_DROGR</name>
<dbReference type="OrthoDB" id="7727171at2759"/>
<accession>B4IY82</accession>
<evidence type="ECO:0000256" key="1">
    <source>
        <dbReference type="SAM" id="SignalP"/>
    </source>
</evidence>
<dbReference type="Pfam" id="PF06477">
    <property type="entry name" value="DUF1091"/>
    <property type="match status" value="1"/>
</dbReference>
<dbReference type="HOGENOM" id="CLU_116900_0_0_1"/>
<feature type="signal peptide" evidence="1">
    <location>
        <begin position="1"/>
        <end position="17"/>
    </location>
</feature>
<reference evidence="2 3" key="1">
    <citation type="journal article" date="2007" name="Nature">
        <title>Evolution of genes and genomes on the Drosophila phylogeny.</title>
        <authorList>
            <consortium name="Drosophila 12 Genomes Consortium"/>
            <person name="Clark A.G."/>
            <person name="Eisen M.B."/>
            <person name="Smith D.R."/>
            <person name="Bergman C.M."/>
            <person name="Oliver B."/>
            <person name="Markow T.A."/>
            <person name="Kaufman T.C."/>
            <person name="Kellis M."/>
            <person name="Gelbart W."/>
            <person name="Iyer V.N."/>
            <person name="Pollard D.A."/>
            <person name="Sackton T.B."/>
            <person name="Larracuente A.M."/>
            <person name="Singh N.D."/>
            <person name="Abad J.P."/>
            <person name="Abt D.N."/>
            <person name="Adryan B."/>
            <person name="Aguade M."/>
            <person name="Akashi H."/>
            <person name="Anderson W.W."/>
            <person name="Aquadro C.F."/>
            <person name="Ardell D.H."/>
            <person name="Arguello R."/>
            <person name="Artieri C.G."/>
            <person name="Barbash D.A."/>
            <person name="Barker D."/>
            <person name="Barsanti P."/>
            <person name="Batterham P."/>
            <person name="Batzoglou S."/>
            <person name="Begun D."/>
            <person name="Bhutkar A."/>
            <person name="Blanco E."/>
            <person name="Bosak S.A."/>
            <person name="Bradley R.K."/>
            <person name="Brand A.D."/>
            <person name="Brent M.R."/>
            <person name="Brooks A.N."/>
            <person name="Brown R.H."/>
            <person name="Butlin R.K."/>
            <person name="Caggese C."/>
            <person name="Calvi B.R."/>
            <person name="Bernardo de Carvalho A."/>
            <person name="Caspi A."/>
            <person name="Castrezana S."/>
            <person name="Celniker S.E."/>
            <person name="Chang J.L."/>
            <person name="Chapple C."/>
            <person name="Chatterji S."/>
            <person name="Chinwalla A."/>
            <person name="Civetta A."/>
            <person name="Clifton S.W."/>
            <person name="Comeron J.M."/>
            <person name="Costello J.C."/>
            <person name="Coyne J.A."/>
            <person name="Daub J."/>
            <person name="David R.G."/>
            <person name="Delcher A.L."/>
            <person name="Delehaunty K."/>
            <person name="Do C.B."/>
            <person name="Ebling H."/>
            <person name="Edwards K."/>
            <person name="Eickbush T."/>
            <person name="Evans J.D."/>
            <person name="Filipski A."/>
            <person name="Findeiss S."/>
            <person name="Freyhult E."/>
            <person name="Fulton L."/>
            <person name="Fulton R."/>
            <person name="Garcia A.C."/>
            <person name="Gardiner A."/>
            <person name="Garfield D.A."/>
            <person name="Garvin B.E."/>
            <person name="Gibson G."/>
            <person name="Gilbert D."/>
            <person name="Gnerre S."/>
            <person name="Godfrey J."/>
            <person name="Good R."/>
            <person name="Gotea V."/>
            <person name="Gravely B."/>
            <person name="Greenberg A.J."/>
            <person name="Griffiths-Jones S."/>
            <person name="Gross S."/>
            <person name="Guigo R."/>
            <person name="Gustafson E.A."/>
            <person name="Haerty W."/>
            <person name="Hahn M.W."/>
            <person name="Halligan D.L."/>
            <person name="Halpern A.L."/>
            <person name="Halter G.M."/>
            <person name="Han M.V."/>
            <person name="Heger A."/>
            <person name="Hillier L."/>
            <person name="Hinrichs A.S."/>
            <person name="Holmes I."/>
            <person name="Hoskins R.A."/>
            <person name="Hubisz M.J."/>
            <person name="Hultmark D."/>
            <person name="Huntley M.A."/>
            <person name="Jaffe D.B."/>
            <person name="Jagadeeshan S."/>
            <person name="Jeck W.R."/>
            <person name="Johnson J."/>
            <person name="Jones C.D."/>
            <person name="Jordan W.C."/>
            <person name="Karpen G.H."/>
            <person name="Kataoka E."/>
            <person name="Keightley P.D."/>
            <person name="Kheradpour P."/>
            <person name="Kirkness E.F."/>
            <person name="Koerich L.B."/>
            <person name="Kristiansen K."/>
            <person name="Kudrna D."/>
            <person name="Kulathinal R.J."/>
            <person name="Kumar S."/>
            <person name="Kwok R."/>
            <person name="Lander E."/>
            <person name="Langley C.H."/>
            <person name="Lapoint R."/>
            <person name="Lazzaro B.P."/>
            <person name="Lee S.J."/>
            <person name="Levesque L."/>
            <person name="Li R."/>
            <person name="Lin C.F."/>
            <person name="Lin M.F."/>
            <person name="Lindblad-Toh K."/>
            <person name="Llopart A."/>
            <person name="Long M."/>
            <person name="Low L."/>
            <person name="Lozovsky E."/>
            <person name="Lu J."/>
            <person name="Luo M."/>
            <person name="Machado C.A."/>
            <person name="Makalowski W."/>
            <person name="Marzo M."/>
            <person name="Matsuda M."/>
            <person name="Matzkin L."/>
            <person name="McAllister B."/>
            <person name="McBride C.S."/>
            <person name="McKernan B."/>
            <person name="McKernan K."/>
            <person name="Mendez-Lago M."/>
            <person name="Minx P."/>
            <person name="Mollenhauer M.U."/>
            <person name="Montooth K."/>
            <person name="Mount S.M."/>
            <person name="Mu X."/>
            <person name="Myers E."/>
            <person name="Negre B."/>
            <person name="Newfeld S."/>
            <person name="Nielsen R."/>
            <person name="Noor M.A."/>
            <person name="O'Grady P."/>
            <person name="Pachter L."/>
            <person name="Papaceit M."/>
            <person name="Parisi M.J."/>
            <person name="Parisi M."/>
            <person name="Parts L."/>
            <person name="Pedersen J.S."/>
            <person name="Pesole G."/>
            <person name="Phillippy A.M."/>
            <person name="Ponting C.P."/>
            <person name="Pop M."/>
            <person name="Porcelli D."/>
            <person name="Powell J.R."/>
            <person name="Prohaska S."/>
            <person name="Pruitt K."/>
            <person name="Puig M."/>
            <person name="Quesneville H."/>
            <person name="Ram K.R."/>
            <person name="Rand D."/>
            <person name="Rasmussen M.D."/>
            <person name="Reed L.K."/>
            <person name="Reenan R."/>
            <person name="Reily A."/>
            <person name="Remington K.A."/>
            <person name="Rieger T.T."/>
            <person name="Ritchie M.G."/>
            <person name="Robin C."/>
            <person name="Rogers Y.H."/>
            <person name="Rohde C."/>
            <person name="Rozas J."/>
            <person name="Rubenfield M.J."/>
            <person name="Ruiz A."/>
            <person name="Russo S."/>
            <person name="Salzberg S.L."/>
            <person name="Sanchez-Gracia A."/>
            <person name="Saranga D.J."/>
            <person name="Sato H."/>
            <person name="Schaeffer S.W."/>
            <person name="Schatz M.C."/>
            <person name="Schlenke T."/>
            <person name="Schwartz R."/>
            <person name="Segarra C."/>
            <person name="Singh R.S."/>
            <person name="Sirot L."/>
            <person name="Sirota M."/>
            <person name="Sisneros N.B."/>
            <person name="Smith C.D."/>
            <person name="Smith T.F."/>
            <person name="Spieth J."/>
            <person name="Stage D.E."/>
            <person name="Stark A."/>
            <person name="Stephan W."/>
            <person name="Strausberg R.L."/>
            <person name="Strempel S."/>
            <person name="Sturgill D."/>
            <person name="Sutton G."/>
            <person name="Sutton G.G."/>
            <person name="Tao W."/>
            <person name="Teichmann S."/>
            <person name="Tobari Y.N."/>
            <person name="Tomimura Y."/>
            <person name="Tsolas J.M."/>
            <person name="Valente V.L."/>
            <person name="Venter E."/>
            <person name="Venter J.C."/>
            <person name="Vicario S."/>
            <person name="Vieira F.G."/>
            <person name="Vilella A.J."/>
            <person name="Villasante A."/>
            <person name="Walenz B."/>
            <person name="Wang J."/>
            <person name="Wasserman M."/>
            <person name="Watts T."/>
            <person name="Wilson D."/>
            <person name="Wilson R.K."/>
            <person name="Wing R.A."/>
            <person name="Wolfner M.F."/>
            <person name="Wong A."/>
            <person name="Wong G.K."/>
            <person name="Wu C.I."/>
            <person name="Wu G."/>
            <person name="Yamamoto D."/>
            <person name="Yang H.P."/>
            <person name="Yang S.P."/>
            <person name="Yorke J.A."/>
            <person name="Yoshida K."/>
            <person name="Zdobnov E."/>
            <person name="Zhang P."/>
            <person name="Zhang Y."/>
            <person name="Zimin A.V."/>
            <person name="Baldwin J."/>
            <person name="Abdouelleil A."/>
            <person name="Abdulkadir J."/>
            <person name="Abebe A."/>
            <person name="Abera B."/>
            <person name="Abreu J."/>
            <person name="Acer S.C."/>
            <person name="Aftuck L."/>
            <person name="Alexander A."/>
            <person name="An P."/>
            <person name="Anderson E."/>
            <person name="Anderson S."/>
            <person name="Arachi H."/>
            <person name="Azer M."/>
            <person name="Bachantsang P."/>
            <person name="Barry A."/>
            <person name="Bayul T."/>
            <person name="Berlin A."/>
            <person name="Bessette D."/>
            <person name="Bloom T."/>
            <person name="Blye J."/>
            <person name="Boguslavskiy L."/>
            <person name="Bonnet C."/>
            <person name="Boukhgalter B."/>
            <person name="Bourzgui I."/>
            <person name="Brown A."/>
            <person name="Cahill P."/>
            <person name="Channer S."/>
            <person name="Cheshatsang Y."/>
            <person name="Chuda L."/>
            <person name="Citroen M."/>
            <person name="Collymore A."/>
            <person name="Cooke P."/>
            <person name="Costello M."/>
            <person name="D'Aco K."/>
            <person name="Daza R."/>
            <person name="De Haan G."/>
            <person name="DeGray S."/>
            <person name="DeMaso C."/>
            <person name="Dhargay N."/>
            <person name="Dooley K."/>
            <person name="Dooley E."/>
            <person name="Doricent M."/>
            <person name="Dorje P."/>
            <person name="Dorjee K."/>
            <person name="Dupes A."/>
            <person name="Elong R."/>
            <person name="Falk J."/>
            <person name="Farina A."/>
            <person name="Faro S."/>
            <person name="Ferguson D."/>
            <person name="Fisher S."/>
            <person name="Foley C.D."/>
            <person name="Franke A."/>
            <person name="Friedrich D."/>
            <person name="Gadbois L."/>
            <person name="Gearin G."/>
            <person name="Gearin C.R."/>
            <person name="Giannoukos G."/>
            <person name="Goode T."/>
            <person name="Graham J."/>
            <person name="Grandbois E."/>
            <person name="Grewal S."/>
            <person name="Gyaltsen K."/>
            <person name="Hafez N."/>
            <person name="Hagos B."/>
            <person name="Hall J."/>
            <person name="Henson C."/>
            <person name="Hollinger A."/>
            <person name="Honan T."/>
            <person name="Huard M.D."/>
            <person name="Hughes L."/>
            <person name="Hurhula B."/>
            <person name="Husby M.E."/>
            <person name="Kamat A."/>
            <person name="Kanga B."/>
            <person name="Kashin S."/>
            <person name="Khazanovich D."/>
            <person name="Kisner P."/>
            <person name="Lance K."/>
            <person name="Lara M."/>
            <person name="Lee W."/>
            <person name="Lennon N."/>
            <person name="Letendre F."/>
            <person name="LeVine R."/>
            <person name="Lipovsky A."/>
            <person name="Liu X."/>
            <person name="Liu J."/>
            <person name="Liu S."/>
            <person name="Lokyitsang T."/>
            <person name="Lokyitsang Y."/>
            <person name="Lubonja R."/>
            <person name="Lui A."/>
            <person name="MacDonald P."/>
            <person name="Magnisalis V."/>
            <person name="Maru K."/>
            <person name="Matthews C."/>
            <person name="McCusker W."/>
            <person name="McDonough S."/>
            <person name="Mehta T."/>
            <person name="Meldrim J."/>
            <person name="Meneus L."/>
            <person name="Mihai O."/>
            <person name="Mihalev A."/>
            <person name="Mihova T."/>
            <person name="Mittelman R."/>
            <person name="Mlenga V."/>
            <person name="Montmayeur A."/>
            <person name="Mulrain L."/>
            <person name="Navidi A."/>
            <person name="Naylor J."/>
            <person name="Negash T."/>
            <person name="Nguyen T."/>
            <person name="Nguyen N."/>
            <person name="Nicol R."/>
            <person name="Norbu C."/>
            <person name="Norbu N."/>
            <person name="Novod N."/>
            <person name="O'Neill B."/>
            <person name="Osman S."/>
            <person name="Markiewicz E."/>
            <person name="Oyono O.L."/>
            <person name="Patti C."/>
            <person name="Phunkhang P."/>
            <person name="Pierre F."/>
            <person name="Priest M."/>
            <person name="Raghuraman S."/>
            <person name="Rege F."/>
            <person name="Reyes R."/>
            <person name="Rise C."/>
            <person name="Rogov P."/>
            <person name="Ross K."/>
            <person name="Ryan E."/>
            <person name="Settipalli S."/>
            <person name="Shea T."/>
            <person name="Sherpa N."/>
            <person name="Shi L."/>
            <person name="Shih D."/>
            <person name="Sparrow T."/>
            <person name="Spaulding J."/>
            <person name="Stalker J."/>
            <person name="Stange-Thomann N."/>
            <person name="Stavropoulos S."/>
            <person name="Stone C."/>
            <person name="Strader C."/>
            <person name="Tesfaye S."/>
            <person name="Thomson T."/>
            <person name="Thoulutsang Y."/>
            <person name="Thoulutsang D."/>
            <person name="Topham K."/>
            <person name="Topping I."/>
            <person name="Tsamla T."/>
            <person name="Vassiliev H."/>
            <person name="Vo A."/>
            <person name="Wangchuk T."/>
            <person name="Wangdi T."/>
            <person name="Weiand M."/>
            <person name="Wilkinson J."/>
            <person name="Wilson A."/>
            <person name="Yadav S."/>
            <person name="Young G."/>
            <person name="Yu Q."/>
            <person name="Zembek L."/>
            <person name="Zhong D."/>
            <person name="Zimmer A."/>
            <person name="Zwirko Z."/>
            <person name="Jaffe D.B."/>
            <person name="Alvarez P."/>
            <person name="Brockman W."/>
            <person name="Butler J."/>
            <person name="Chin C."/>
            <person name="Gnerre S."/>
            <person name="Grabherr M."/>
            <person name="Kleber M."/>
            <person name="Mauceli E."/>
            <person name="MacCallum I."/>
        </authorList>
    </citation>
    <scope>NUCLEOTIDE SEQUENCE [LARGE SCALE GENOMIC DNA]</scope>
    <source>
        <strain evidence="3">Tucson 15287-2541.00</strain>
    </source>
</reference>
<dbReference type="InterPro" id="IPR010512">
    <property type="entry name" value="DUF1091"/>
</dbReference>
<dbReference type="OMA" id="LRFVAMI"/>
<dbReference type="PhylomeDB" id="B4IY82"/>
<dbReference type="SMART" id="SM00697">
    <property type="entry name" value="DM8"/>
    <property type="match status" value="1"/>
</dbReference>
<organism evidence="3">
    <name type="scientific">Drosophila grimshawi</name>
    <name type="common">Hawaiian fruit fly</name>
    <name type="synonym">Idiomyia grimshawi</name>
    <dbReference type="NCBI Taxonomy" id="7222"/>
    <lineage>
        <taxon>Eukaryota</taxon>
        <taxon>Metazoa</taxon>
        <taxon>Ecdysozoa</taxon>
        <taxon>Arthropoda</taxon>
        <taxon>Hexapoda</taxon>
        <taxon>Insecta</taxon>
        <taxon>Pterygota</taxon>
        <taxon>Neoptera</taxon>
        <taxon>Endopterygota</taxon>
        <taxon>Diptera</taxon>
        <taxon>Brachycera</taxon>
        <taxon>Muscomorpha</taxon>
        <taxon>Ephydroidea</taxon>
        <taxon>Drosophilidae</taxon>
        <taxon>Drosophila</taxon>
        <taxon>Hawaiian Drosophila</taxon>
    </lineage>
</organism>
<keyword evidence="3" id="KW-1185">Reference proteome</keyword>
<sequence>MWLSVKFFLLLLVVAKSTKTRFTNVECEMLDPLYATFKECKLKILGRGIVGLNVYATLNQGPFKTAKVNVCVWRKFNGYRPFLFNTTFDFCKFMDKSKEKLSYIRLILNAISESSNLNHSCPYEHSIIVRDLVLKEEFFKLAPIPSGQYKIQIMAATNNQWKVNINIHGFVGDLKK</sequence>
<feature type="chain" id="PRO_5002811226" evidence="1">
    <location>
        <begin position="18"/>
        <end position="176"/>
    </location>
</feature>
<dbReference type="eggNOG" id="ENOG502T8EN">
    <property type="taxonomic scope" value="Eukaryota"/>
</dbReference>
<dbReference type="KEGG" id="dgr:6557457"/>
<dbReference type="PANTHER" id="PTHR20898:SF0">
    <property type="entry name" value="DAEDALUS ON 3-RELATED"/>
    <property type="match status" value="1"/>
</dbReference>
<evidence type="ECO:0000313" key="3">
    <source>
        <dbReference type="Proteomes" id="UP000001070"/>
    </source>
</evidence>
<dbReference type="EMBL" id="CH916366">
    <property type="protein sequence ID" value="EDV96532.1"/>
    <property type="molecule type" value="Genomic_DNA"/>
</dbReference>
<dbReference type="PANTHER" id="PTHR20898">
    <property type="entry name" value="DAEDALUS ON 3-RELATED-RELATED"/>
    <property type="match status" value="1"/>
</dbReference>
<protein>
    <submittedName>
        <fullName evidence="2">GH16300</fullName>
    </submittedName>
</protein>
<gene>
    <name evidence="2" type="primary">Dgri\GH16300</name>
    <name evidence="2" type="ORF">Dgri_GH16300</name>
</gene>
<keyword evidence="1" id="KW-0732">Signal</keyword>
<proteinExistence type="predicted"/>
<dbReference type="InParanoid" id="B4IY82"/>
<evidence type="ECO:0000313" key="2">
    <source>
        <dbReference type="EMBL" id="EDV96532.1"/>
    </source>
</evidence>
<dbReference type="Proteomes" id="UP000001070">
    <property type="component" value="Unassembled WGS sequence"/>
</dbReference>
<dbReference type="AlphaFoldDB" id="B4IY82"/>